<name>A0A7W8IQC4_9BACL</name>
<keyword evidence="2" id="KW-1185">Reference proteome</keyword>
<dbReference type="EMBL" id="JACHEP010000007">
    <property type="protein sequence ID" value="MBB5324647.1"/>
    <property type="molecule type" value="Genomic_DNA"/>
</dbReference>
<evidence type="ECO:0000313" key="2">
    <source>
        <dbReference type="Proteomes" id="UP000520011"/>
    </source>
</evidence>
<dbReference type="Proteomes" id="UP000520011">
    <property type="component" value="Unassembled WGS sequence"/>
</dbReference>
<sequence>MGTVIISAAIILGGTFAAMYPSGVLSLLQMATIIFICAHRFAAIHSGDGKNKWPFMKEERVWMPALL</sequence>
<proteinExistence type="predicted"/>
<dbReference type="AlphaFoldDB" id="A0A7W8IQC4"/>
<gene>
    <name evidence="1" type="ORF">HNQ34_001744</name>
</gene>
<protein>
    <submittedName>
        <fullName evidence="1">Uncharacterized protein</fullName>
    </submittedName>
</protein>
<reference evidence="1 2" key="1">
    <citation type="submission" date="2020-08" db="EMBL/GenBank/DDBJ databases">
        <title>Genomic Encyclopedia of Type Strains, Phase IV (KMG-IV): sequencing the most valuable type-strain genomes for metagenomic binning, comparative biology and taxonomic classification.</title>
        <authorList>
            <person name="Goeker M."/>
        </authorList>
    </citation>
    <scope>NUCLEOTIDE SEQUENCE [LARGE SCALE GENOMIC DNA]</scope>
    <source>
        <strain evidence="1 2">DSM 16325</strain>
    </source>
</reference>
<organism evidence="1 2">
    <name type="scientific">Anoxybacteroides tepidamans</name>
    <dbReference type="NCBI Taxonomy" id="265948"/>
    <lineage>
        <taxon>Bacteria</taxon>
        <taxon>Bacillati</taxon>
        <taxon>Bacillota</taxon>
        <taxon>Bacilli</taxon>
        <taxon>Bacillales</taxon>
        <taxon>Anoxybacillaceae</taxon>
        <taxon>Anoxybacteroides</taxon>
    </lineage>
</organism>
<accession>A0A7W8IQC4</accession>
<evidence type="ECO:0000313" key="1">
    <source>
        <dbReference type="EMBL" id="MBB5324647.1"/>
    </source>
</evidence>
<comment type="caution">
    <text evidence="1">The sequence shown here is derived from an EMBL/GenBank/DDBJ whole genome shotgun (WGS) entry which is preliminary data.</text>
</comment>